<dbReference type="InterPro" id="IPR029069">
    <property type="entry name" value="HotDog_dom_sf"/>
</dbReference>
<gene>
    <name evidence="4" type="ORF">FRACA_2160002</name>
</gene>
<dbReference type="GO" id="GO:0005829">
    <property type="term" value="C:cytosol"/>
    <property type="evidence" value="ECO:0007669"/>
    <property type="project" value="TreeGrafter"/>
</dbReference>
<sequence length="237" mass="23953">MGDTEVAAARLARPPGGGKVAGPVDRRVRFVDHNQMASQNGAASSAGAEMAAEAEMAAATETAGGADAHLTVAAVAAVTGSAPATDAGDASEIDRRIADLRALLEQGLSEGVGVGHSLGIHLGTLEVGRTVWTLQPSPATANAMFTVHGGVLATLMDTAMGSAVYTALPPETYYTTLELKVNFVRSVSLTADLLTCEARTIHVGRRTATAEGTVTGTDGKLIAHGTCTCLLTPASSA</sequence>
<feature type="domain" description="Thioesterase" evidence="3">
    <location>
        <begin position="146"/>
        <end position="222"/>
    </location>
</feature>
<dbReference type="PANTHER" id="PTHR43240:SF1">
    <property type="entry name" value="BLR5584 PROTEIN"/>
    <property type="match status" value="1"/>
</dbReference>
<dbReference type="AlphaFoldDB" id="A0A2I2KQS4"/>
<dbReference type="GO" id="GO:0061522">
    <property type="term" value="F:1,4-dihydroxy-2-naphthoyl-CoA thioesterase activity"/>
    <property type="evidence" value="ECO:0007669"/>
    <property type="project" value="TreeGrafter"/>
</dbReference>
<proteinExistence type="predicted"/>
<evidence type="ECO:0000313" key="5">
    <source>
        <dbReference type="Proteomes" id="UP000234331"/>
    </source>
</evidence>
<reference evidence="4 5" key="1">
    <citation type="submission" date="2017-06" db="EMBL/GenBank/DDBJ databases">
        <authorList>
            <person name="Kim H.J."/>
            <person name="Triplett B.A."/>
        </authorList>
    </citation>
    <scope>NUCLEOTIDE SEQUENCE [LARGE SCALE GENOMIC DNA]</scope>
    <source>
        <strain evidence="4">FRACA_ARgP5</strain>
    </source>
</reference>
<protein>
    <recommendedName>
        <fullName evidence="3">Thioesterase domain-containing protein</fullName>
    </recommendedName>
</protein>
<dbReference type="EMBL" id="FZMO01000131">
    <property type="protein sequence ID" value="SNQ48021.1"/>
    <property type="molecule type" value="Genomic_DNA"/>
</dbReference>
<keyword evidence="5" id="KW-1185">Reference proteome</keyword>
<dbReference type="SUPFAM" id="SSF54637">
    <property type="entry name" value="Thioesterase/thiol ester dehydrase-isomerase"/>
    <property type="match status" value="1"/>
</dbReference>
<feature type="region of interest" description="Disordered" evidence="2">
    <location>
        <begin position="1"/>
        <end position="23"/>
    </location>
</feature>
<dbReference type="Gene3D" id="3.10.129.10">
    <property type="entry name" value="Hotdog Thioesterase"/>
    <property type="match status" value="1"/>
</dbReference>
<accession>A0A2I2KQS4</accession>
<name>A0A2I2KQS4_9ACTN</name>
<dbReference type="NCBIfam" id="TIGR00369">
    <property type="entry name" value="unchar_dom_1"/>
    <property type="match status" value="1"/>
</dbReference>
<evidence type="ECO:0000313" key="4">
    <source>
        <dbReference type="EMBL" id="SNQ48021.1"/>
    </source>
</evidence>
<dbReference type="Pfam" id="PF03061">
    <property type="entry name" value="4HBT"/>
    <property type="match status" value="1"/>
</dbReference>
<evidence type="ECO:0000259" key="3">
    <source>
        <dbReference type="Pfam" id="PF03061"/>
    </source>
</evidence>
<dbReference type="InterPro" id="IPR003736">
    <property type="entry name" value="PAAI_dom"/>
</dbReference>
<dbReference type="InterPro" id="IPR006683">
    <property type="entry name" value="Thioestr_dom"/>
</dbReference>
<keyword evidence="1" id="KW-0378">Hydrolase</keyword>
<organism evidence="4 5">
    <name type="scientific">Frankia canadensis</name>
    <dbReference type="NCBI Taxonomy" id="1836972"/>
    <lineage>
        <taxon>Bacteria</taxon>
        <taxon>Bacillati</taxon>
        <taxon>Actinomycetota</taxon>
        <taxon>Actinomycetes</taxon>
        <taxon>Frankiales</taxon>
        <taxon>Frankiaceae</taxon>
        <taxon>Frankia</taxon>
    </lineage>
</organism>
<evidence type="ECO:0000256" key="2">
    <source>
        <dbReference type="SAM" id="MobiDB-lite"/>
    </source>
</evidence>
<dbReference type="CDD" id="cd03443">
    <property type="entry name" value="PaaI_thioesterase"/>
    <property type="match status" value="1"/>
</dbReference>
<dbReference type="PANTHER" id="PTHR43240">
    <property type="entry name" value="1,4-DIHYDROXY-2-NAPHTHOYL-COA THIOESTERASE 1"/>
    <property type="match status" value="1"/>
</dbReference>
<evidence type="ECO:0000256" key="1">
    <source>
        <dbReference type="ARBA" id="ARBA00022801"/>
    </source>
</evidence>
<dbReference type="Proteomes" id="UP000234331">
    <property type="component" value="Unassembled WGS sequence"/>
</dbReference>